<comment type="subcellular location">
    <subcellularLocation>
        <location evidence="1">Cell outer membrane</location>
    </subcellularLocation>
</comment>
<keyword evidence="5" id="KW-0998">Cell outer membrane</keyword>
<evidence type="ECO:0000313" key="8">
    <source>
        <dbReference type="EMBL" id="RWU06217.1"/>
    </source>
</evidence>
<evidence type="ECO:0000259" key="7">
    <source>
        <dbReference type="Pfam" id="PF14322"/>
    </source>
</evidence>
<comment type="similarity">
    <text evidence="2">Belongs to the SusD family.</text>
</comment>
<dbReference type="OrthoDB" id="5694214at2"/>
<organism evidence="8 9">
    <name type="scientific">Pedobacter chitinilyticus</name>
    <dbReference type="NCBI Taxonomy" id="2233776"/>
    <lineage>
        <taxon>Bacteria</taxon>
        <taxon>Pseudomonadati</taxon>
        <taxon>Bacteroidota</taxon>
        <taxon>Sphingobacteriia</taxon>
        <taxon>Sphingobacteriales</taxon>
        <taxon>Sphingobacteriaceae</taxon>
        <taxon>Pedobacter</taxon>
    </lineage>
</organism>
<dbReference type="EMBL" id="SAYW01000004">
    <property type="protein sequence ID" value="RWU06217.1"/>
    <property type="molecule type" value="Genomic_DNA"/>
</dbReference>
<name>A0A443YQY8_9SPHI</name>
<sequence length="569" mass="64533">MITIKRKEMNKRYKWLVGVMVITLTTFSCKKGLLDIKPIDFVSDAAVFQDITLTNQFVNDIYGSLLSGFERRDFGYDQDWARGFSNLDMMTDDIEGHNDLPMNRVQAGDLNAHFSEGTQLWAVNYSLIRKANTLIARIDGVPTTNTALRDRLKAETKFLRAFAYADLVKSFGGVPLITTEQNVNDNLEVPRNTYDECVAFIIKECDEAAAVLLPSYPDAELGRATKGAALALKARVLLYHASPLNNPNNIVSRWDDAAKAAQQVMALAPATYDLHPDYYQLFMTKAGNKEVIFAKKFGRPNRTHQSAWMLHMSFTPTGWGGWGAFHATQNLVDAFEMRTTGLRPDEPGSGYDPQNPYANRDTRLDKAMLMNGSQFKGITVETFQSADLAVFPDGNANSRTNGDRTKTGYGLRKFIDEKNMTADAVYQGGDNDWIYMRYAEVLLNYAEAKNEFSGPDGTVYDALDKVRSRGGLPPITRNFSQITLREKIRNERRVELCFEEQRVYDVRRWKTGMTYFNGPVYRMNVIKNTNGSITYTKAVLENRVYKESYNLFPIPQIEMERNRKLTPNP</sequence>
<evidence type="ECO:0000256" key="2">
    <source>
        <dbReference type="ARBA" id="ARBA00006275"/>
    </source>
</evidence>
<comment type="caution">
    <text evidence="8">The sequence shown here is derived from an EMBL/GenBank/DDBJ whole genome shotgun (WGS) entry which is preliminary data.</text>
</comment>
<reference evidence="8 9" key="1">
    <citation type="submission" date="2018-06" db="EMBL/GenBank/DDBJ databases">
        <title>Pedobacter endophyticus sp. nov., an endophytic bacterium isolated from a leaf of Triticum aestivum.</title>
        <authorList>
            <person name="Zhang L."/>
        </authorList>
    </citation>
    <scope>NUCLEOTIDE SEQUENCE [LARGE SCALE GENOMIC DNA]</scope>
    <source>
        <strain evidence="8 9">CM134L-2</strain>
    </source>
</reference>
<keyword evidence="9" id="KW-1185">Reference proteome</keyword>
<dbReference type="PROSITE" id="PS51257">
    <property type="entry name" value="PROKAR_LIPOPROTEIN"/>
    <property type="match status" value="1"/>
</dbReference>
<dbReference type="SUPFAM" id="SSF48452">
    <property type="entry name" value="TPR-like"/>
    <property type="match status" value="1"/>
</dbReference>
<dbReference type="Proteomes" id="UP000284120">
    <property type="component" value="Unassembled WGS sequence"/>
</dbReference>
<accession>A0A443YQY8</accession>
<evidence type="ECO:0000313" key="9">
    <source>
        <dbReference type="Proteomes" id="UP000284120"/>
    </source>
</evidence>
<dbReference type="InterPro" id="IPR011990">
    <property type="entry name" value="TPR-like_helical_dom_sf"/>
</dbReference>
<evidence type="ECO:0000256" key="5">
    <source>
        <dbReference type="ARBA" id="ARBA00023237"/>
    </source>
</evidence>
<dbReference type="GO" id="GO:0009279">
    <property type="term" value="C:cell outer membrane"/>
    <property type="evidence" value="ECO:0007669"/>
    <property type="project" value="UniProtKB-SubCell"/>
</dbReference>
<gene>
    <name evidence="8" type="ORF">DPV69_13055</name>
</gene>
<keyword evidence="4" id="KW-0472">Membrane</keyword>
<feature type="domain" description="RagB/SusD" evidence="6">
    <location>
        <begin position="289"/>
        <end position="569"/>
    </location>
</feature>
<protein>
    <submittedName>
        <fullName evidence="8">RagB/SusD family nutrient uptake outer membrane protein</fullName>
    </submittedName>
</protein>
<dbReference type="Gene3D" id="1.25.40.390">
    <property type="match status" value="1"/>
</dbReference>
<dbReference type="Pfam" id="PF14322">
    <property type="entry name" value="SusD-like_3"/>
    <property type="match status" value="1"/>
</dbReference>
<feature type="domain" description="SusD-like N-terminal" evidence="7">
    <location>
        <begin position="102"/>
        <end position="238"/>
    </location>
</feature>
<dbReference type="InterPro" id="IPR033985">
    <property type="entry name" value="SusD-like_N"/>
</dbReference>
<dbReference type="Pfam" id="PF07980">
    <property type="entry name" value="SusD_RagB"/>
    <property type="match status" value="1"/>
</dbReference>
<dbReference type="CDD" id="cd08977">
    <property type="entry name" value="SusD"/>
    <property type="match status" value="1"/>
</dbReference>
<dbReference type="InterPro" id="IPR012944">
    <property type="entry name" value="SusD_RagB_dom"/>
</dbReference>
<evidence type="ECO:0000256" key="1">
    <source>
        <dbReference type="ARBA" id="ARBA00004442"/>
    </source>
</evidence>
<dbReference type="AlphaFoldDB" id="A0A443YQY8"/>
<proteinExistence type="inferred from homology"/>
<evidence type="ECO:0000259" key="6">
    <source>
        <dbReference type="Pfam" id="PF07980"/>
    </source>
</evidence>
<keyword evidence="3" id="KW-0732">Signal</keyword>
<evidence type="ECO:0000256" key="3">
    <source>
        <dbReference type="ARBA" id="ARBA00022729"/>
    </source>
</evidence>
<evidence type="ECO:0000256" key="4">
    <source>
        <dbReference type="ARBA" id="ARBA00023136"/>
    </source>
</evidence>